<evidence type="ECO:0000313" key="2">
    <source>
        <dbReference type="Proteomes" id="UP000017840"/>
    </source>
</evidence>
<dbReference type="PATRIC" id="fig|1324957.4.peg.695"/>
<dbReference type="Pfam" id="PF19095">
    <property type="entry name" value="DUF5783"/>
    <property type="match status" value="1"/>
</dbReference>
<accession>V4HNS3</accession>
<reference evidence="1 2" key="1">
    <citation type="journal article" date="2013" name="Genome Announc.">
        <title>Draft Genome Sequence of 'Candidatus Halobonum tyrrellensis' Strain G22, Isolated from the Hypersaline Waters of Lake Tyrrell, Australia.</title>
        <authorList>
            <person name="Ugalde J.A."/>
            <person name="Narasingarao P."/>
            <person name="Kuo S."/>
            <person name="Podell S."/>
            <person name="Allen E.E."/>
        </authorList>
    </citation>
    <scope>NUCLEOTIDE SEQUENCE [LARGE SCALE GENOMIC DNA]</scope>
    <source>
        <strain evidence="1 2">G22</strain>
    </source>
</reference>
<evidence type="ECO:0000313" key="1">
    <source>
        <dbReference type="EMBL" id="ESP89574.1"/>
    </source>
</evidence>
<sequence length="137" mass="15945">MAGDSYREDRFIDRTAAFTSLPTNPEPMVEFDPEKFDDKYAHYFAELQRAYKNAFEEMNDAYDSELVHAIDQQVLNESEPFYDEERGFRVELPENPADRLTAVVVDDEKLAATLDEYVETIERQLYDAFDVDPPAED</sequence>
<dbReference type="InterPro" id="IPR043952">
    <property type="entry name" value="DUF5783"/>
</dbReference>
<keyword evidence="2" id="KW-1185">Reference proteome</keyword>
<protein>
    <submittedName>
        <fullName evidence="1">Uncharacterized protein</fullName>
    </submittedName>
</protein>
<name>V4HNS3_9EURY</name>
<proteinExistence type="predicted"/>
<dbReference type="eggNOG" id="arCOG03029">
    <property type="taxonomic scope" value="Archaea"/>
</dbReference>
<organism evidence="1 2">
    <name type="scientific">Candidatus Halobonum tyrrellensis G22</name>
    <dbReference type="NCBI Taxonomy" id="1324957"/>
    <lineage>
        <taxon>Archaea</taxon>
        <taxon>Methanobacteriati</taxon>
        <taxon>Methanobacteriota</taxon>
        <taxon>Stenosarchaea group</taxon>
        <taxon>Halobacteria</taxon>
        <taxon>Halobacteriales</taxon>
        <taxon>Haloferacaceae</taxon>
        <taxon>Candidatus Halobonum</taxon>
    </lineage>
</organism>
<dbReference type="EMBL" id="ASGZ01000008">
    <property type="protein sequence ID" value="ESP89574.1"/>
    <property type="molecule type" value="Genomic_DNA"/>
</dbReference>
<gene>
    <name evidence="1" type="ORF">K933_03420</name>
</gene>
<comment type="caution">
    <text evidence="1">The sequence shown here is derived from an EMBL/GenBank/DDBJ whole genome shotgun (WGS) entry which is preliminary data.</text>
</comment>
<dbReference type="AlphaFoldDB" id="V4HNS3"/>
<dbReference type="Proteomes" id="UP000017840">
    <property type="component" value="Unassembled WGS sequence"/>
</dbReference>